<dbReference type="RefSeq" id="WP_185156727.1">
    <property type="nucleotide sequence ID" value="NZ_CABFPH010000004.1"/>
</dbReference>
<evidence type="ECO:0000313" key="2">
    <source>
        <dbReference type="EMBL" id="VUD69967.1"/>
    </source>
</evidence>
<evidence type="ECO:0000313" key="3">
    <source>
        <dbReference type="Proteomes" id="UP000410984"/>
    </source>
</evidence>
<reference evidence="2 3" key="1">
    <citation type="submission" date="2019-06" db="EMBL/GenBank/DDBJ databases">
        <authorList>
            <person name="Rodrigo-Torres L."/>
            <person name="Arahal R. D."/>
            <person name="Lucena T."/>
        </authorList>
    </citation>
    <scope>NUCLEOTIDE SEQUENCE [LARGE SCALE GENOMIC DNA]</scope>
    <source>
        <strain evidence="2 3">SB0023/3</strain>
    </source>
</reference>
<feature type="region of interest" description="Disordered" evidence="1">
    <location>
        <begin position="1"/>
        <end position="57"/>
    </location>
</feature>
<dbReference type="AlphaFoldDB" id="A0A509E6W4"/>
<accession>A0A509E6W4</accession>
<proteinExistence type="predicted"/>
<evidence type="ECO:0008006" key="4">
    <source>
        <dbReference type="Google" id="ProtNLM"/>
    </source>
</evidence>
<feature type="compositionally biased region" description="Basic and acidic residues" evidence="1">
    <location>
        <begin position="48"/>
        <end position="57"/>
    </location>
</feature>
<gene>
    <name evidence="2" type="ORF">MET9862_00528</name>
</gene>
<dbReference type="Proteomes" id="UP000410984">
    <property type="component" value="Unassembled WGS sequence"/>
</dbReference>
<organism evidence="2 3">
    <name type="scientific">Methylobacterium symbioticum</name>
    <dbReference type="NCBI Taxonomy" id="2584084"/>
    <lineage>
        <taxon>Bacteria</taxon>
        <taxon>Pseudomonadati</taxon>
        <taxon>Pseudomonadota</taxon>
        <taxon>Alphaproteobacteria</taxon>
        <taxon>Hyphomicrobiales</taxon>
        <taxon>Methylobacteriaceae</taxon>
        <taxon>Methylobacterium</taxon>
    </lineage>
</organism>
<protein>
    <recommendedName>
        <fullName evidence="4">Ribosome modulation factor</fullName>
    </recommendedName>
</protein>
<sequence length="57" mass="6052">MAGQSTHWEEGKAAKGAGQPVNANPYRPGSQESADWLAGFTVDEPEQNVDRPEPGEG</sequence>
<evidence type="ECO:0000256" key="1">
    <source>
        <dbReference type="SAM" id="MobiDB-lite"/>
    </source>
</evidence>
<keyword evidence="3" id="KW-1185">Reference proteome</keyword>
<name>A0A509E6W4_9HYPH</name>
<dbReference type="EMBL" id="CABFPH010000004">
    <property type="protein sequence ID" value="VUD69967.1"/>
    <property type="molecule type" value="Genomic_DNA"/>
</dbReference>